<feature type="DNA-binding region" description="HMG box" evidence="1">
    <location>
        <begin position="26"/>
        <end position="100"/>
    </location>
</feature>
<dbReference type="PROSITE" id="PS50118">
    <property type="entry name" value="HMG_BOX_2"/>
    <property type="match status" value="1"/>
</dbReference>
<dbReference type="SUPFAM" id="SSF47095">
    <property type="entry name" value="HMG-box"/>
    <property type="match status" value="1"/>
</dbReference>
<dbReference type="Pfam" id="PF00505">
    <property type="entry name" value="HMG_box"/>
    <property type="match status" value="1"/>
</dbReference>
<feature type="domain" description="HMG box" evidence="3">
    <location>
        <begin position="26"/>
        <end position="100"/>
    </location>
</feature>
<sequence>MVKTVTETRSKGATKTAVEGKTKSKSTRAPSAYNLWMKDNLKKYKEDHPNVAQKDIMKAVGALWKDAPENPRRGQEPKPKAAKKAPQAKSRKPGDETATSEPEPSSDD</sequence>
<feature type="compositionally biased region" description="Polar residues" evidence="2">
    <location>
        <begin position="97"/>
        <end position="108"/>
    </location>
</feature>
<proteinExistence type="predicted"/>
<reference evidence="4 5" key="1">
    <citation type="submission" date="2021-08" db="EMBL/GenBank/DDBJ databases">
        <title>Draft Genome Sequence of Phanerochaete sordida strain YK-624.</title>
        <authorList>
            <person name="Mori T."/>
            <person name="Dohra H."/>
            <person name="Suzuki T."/>
            <person name="Kawagishi H."/>
            <person name="Hirai H."/>
        </authorList>
    </citation>
    <scope>NUCLEOTIDE SEQUENCE [LARGE SCALE GENOMIC DNA]</scope>
    <source>
        <strain evidence="4 5">YK-624</strain>
    </source>
</reference>
<evidence type="ECO:0000259" key="3">
    <source>
        <dbReference type="PROSITE" id="PS50118"/>
    </source>
</evidence>
<dbReference type="GO" id="GO:0003677">
    <property type="term" value="F:DNA binding"/>
    <property type="evidence" value="ECO:0007669"/>
    <property type="project" value="UniProtKB-UniRule"/>
</dbReference>
<evidence type="ECO:0000256" key="1">
    <source>
        <dbReference type="PROSITE-ProRule" id="PRU00267"/>
    </source>
</evidence>
<dbReference type="GO" id="GO:0005634">
    <property type="term" value="C:nucleus"/>
    <property type="evidence" value="ECO:0007669"/>
    <property type="project" value="UniProtKB-UniRule"/>
</dbReference>
<keyword evidence="1" id="KW-0539">Nucleus</keyword>
<dbReference type="Proteomes" id="UP000703269">
    <property type="component" value="Unassembled WGS sequence"/>
</dbReference>
<evidence type="ECO:0000256" key="2">
    <source>
        <dbReference type="SAM" id="MobiDB-lite"/>
    </source>
</evidence>
<accession>A0A9P3G5S1</accession>
<feature type="region of interest" description="Disordered" evidence="2">
    <location>
        <begin position="1"/>
        <end position="31"/>
    </location>
</feature>
<comment type="caution">
    <text evidence="4">The sequence shown here is derived from an EMBL/GenBank/DDBJ whole genome shotgun (WGS) entry which is preliminary data.</text>
</comment>
<dbReference type="SMART" id="SM00398">
    <property type="entry name" value="HMG"/>
    <property type="match status" value="1"/>
</dbReference>
<feature type="compositionally biased region" description="Basic and acidic residues" evidence="2">
    <location>
        <begin position="1"/>
        <end position="10"/>
    </location>
</feature>
<name>A0A9P3G5S1_9APHY</name>
<dbReference type="EMBL" id="BPQB01000014">
    <property type="protein sequence ID" value="GJE89737.1"/>
    <property type="molecule type" value="Genomic_DNA"/>
</dbReference>
<feature type="compositionally biased region" description="Basic and acidic residues" evidence="2">
    <location>
        <begin position="66"/>
        <end position="79"/>
    </location>
</feature>
<keyword evidence="5" id="KW-1185">Reference proteome</keyword>
<dbReference type="CDD" id="cd00084">
    <property type="entry name" value="HMG-box_SF"/>
    <property type="match status" value="1"/>
</dbReference>
<dbReference type="Gene3D" id="1.10.30.10">
    <property type="entry name" value="High mobility group box domain"/>
    <property type="match status" value="1"/>
</dbReference>
<dbReference type="AlphaFoldDB" id="A0A9P3G5S1"/>
<evidence type="ECO:0000313" key="4">
    <source>
        <dbReference type="EMBL" id="GJE89737.1"/>
    </source>
</evidence>
<gene>
    <name evidence="4" type="ORF">PsYK624_058430</name>
</gene>
<keyword evidence="1" id="KW-0238">DNA-binding</keyword>
<dbReference type="InterPro" id="IPR009071">
    <property type="entry name" value="HMG_box_dom"/>
</dbReference>
<organism evidence="4 5">
    <name type="scientific">Phanerochaete sordida</name>
    <dbReference type="NCBI Taxonomy" id="48140"/>
    <lineage>
        <taxon>Eukaryota</taxon>
        <taxon>Fungi</taxon>
        <taxon>Dikarya</taxon>
        <taxon>Basidiomycota</taxon>
        <taxon>Agaricomycotina</taxon>
        <taxon>Agaricomycetes</taxon>
        <taxon>Polyporales</taxon>
        <taxon>Phanerochaetaceae</taxon>
        <taxon>Phanerochaete</taxon>
    </lineage>
</organism>
<feature type="region of interest" description="Disordered" evidence="2">
    <location>
        <begin position="62"/>
        <end position="108"/>
    </location>
</feature>
<dbReference type="InterPro" id="IPR036910">
    <property type="entry name" value="HMG_box_dom_sf"/>
</dbReference>
<dbReference type="OrthoDB" id="667577at2759"/>
<evidence type="ECO:0000313" key="5">
    <source>
        <dbReference type="Proteomes" id="UP000703269"/>
    </source>
</evidence>
<protein>
    <submittedName>
        <fullName evidence="4">High mobility group box domain-containing protein</fullName>
    </submittedName>
</protein>